<evidence type="ECO:0000313" key="11">
    <source>
        <dbReference type="EMBL" id="KAH8107960.1"/>
    </source>
</evidence>
<dbReference type="GO" id="GO:0004497">
    <property type="term" value="F:monooxygenase activity"/>
    <property type="evidence" value="ECO:0007669"/>
    <property type="project" value="UniProtKB-KW"/>
</dbReference>
<evidence type="ECO:0000256" key="9">
    <source>
        <dbReference type="PIRSR" id="PIRSR602401-1"/>
    </source>
</evidence>
<dbReference type="InterPro" id="IPR050364">
    <property type="entry name" value="Cytochrome_P450_fung"/>
</dbReference>
<keyword evidence="6 10" id="KW-0560">Oxidoreductase</keyword>
<dbReference type="AlphaFoldDB" id="A0A8K0XV17"/>
<accession>A0A8K0XV17</accession>
<dbReference type="GO" id="GO:0020037">
    <property type="term" value="F:heme binding"/>
    <property type="evidence" value="ECO:0007669"/>
    <property type="project" value="InterPro"/>
</dbReference>
<evidence type="ECO:0000256" key="8">
    <source>
        <dbReference type="ARBA" id="ARBA00023033"/>
    </source>
</evidence>
<evidence type="ECO:0000256" key="3">
    <source>
        <dbReference type="ARBA" id="ARBA00010617"/>
    </source>
</evidence>
<keyword evidence="4 9" id="KW-0349">Heme</keyword>
<dbReference type="InterPro" id="IPR002401">
    <property type="entry name" value="Cyt_P450_E_grp-I"/>
</dbReference>
<evidence type="ECO:0000256" key="10">
    <source>
        <dbReference type="RuleBase" id="RU000461"/>
    </source>
</evidence>
<keyword evidence="7 9" id="KW-0408">Iron</keyword>
<sequence>MSTTQAVAIAAVALIVAYAFYRSSNSLPPPPGPKPLPVIGNVHQMPLEFQEKAFHEWGKIYGGDVIYTKIFQRSMVVLNSLQAARDLMEKRSSNYSSRPTFIFMCELLGWDTLTLMSYGNRSRKMRKWIQDTFQKKEALASYHHVQMREVGRVLARLLVKPEEFPTHFTTFSASMLMEITYGHRVANDDDFYVRVADRAIEATAKGGGMGSTLVDFFPILKYYPLWLPGSQFKRMAARTRELVQSMINAPYDMVKQRLESGAWPSMIGHLVEQHLHDGEISAEDEADIRGVGATIYSAGTETTATVMSIFILAMVREPDVYAKMQAEMEKFVGFERLPDLEDRQHLPYLNAVIKELYRWQPPSPLGLPHMVTNDDEYRGCRIPGQAMLISNIWSMSRDESLYPNPEKFDPERYLDPNIPPSKEELMDPKNIVFGFGRRACPGKEFADTGIYLMVSHIVATMSIAKATEANGQEITPPAEFEGGASRRPKPFKCVILPRSSKAVDLIRQLESTH</sequence>
<dbReference type="Pfam" id="PF00067">
    <property type="entry name" value="p450"/>
    <property type="match status" value="1"/>
</dbReference>
<comment type="similarity">
    <text evidence="3 10">Belongs to the cytochrome P450 family.</text>
</comment>
<dbReference type="EMBL" id="JAEVFJ010000001">
    <property type="protein sequence ID" value="KAH8107960.1"/>
    <property type="molecule type" value="Genomic_DNA"/>
</dbReference>
<comment type="cofactor">
    <cofactor evidence="1 9">
        <name>heme</name>
        <dbReference type="ChEBI" id="CHEBI:30413"/>
    </cofactor>
</comment>
<dbReference type="Proteomes" id="UP000813824">
    <property type="component" value="Unassembled WGS sequence"/>
</dbReference>
<name>A0A8K0XV17_9AGAR</name>
<dbReference type="PRINTS" id="PR00385">
    <property type="entry name" value="P450"/>
</dbReference>
<evidence type="ECO:0000256" key="6">
    <source>
        <dbReference type="ARBA" id="ARBA00023002"/>
    </source>
</evidence>
<gene>
    <name evidence="11" type="ORF">BXZ70DRAFT_1003380</name>
</gene>
<dbReference type="InterPro" id="IPR036396">
    <property type="entry name" value="Cyt_P450_sf"/>
</dbReference>
<dbReference type="CDD" id="cd11065">
    <property type="entry name" value="CYP64-like"/>
    <property type="match status" value="1"/>
</dbReference>
<reference evidence="11" key="1">
    <citation type="journal article" date="2021" name="New Phytol.">
        <title>Evolutionary innovations through gain and loss of genes in the ectomycorrhizal Boletales.</title>
        <authorList>
            <person name="Wu G."/>
            <person name="Miyauchi S."/>
            <person name="Morin E."/>
            <person name="Kuo A."/>
            <person name="Drula E."/>
            <person name="Varga T."/>
            <person name="Kohler A."/>
            <person name="Feng B."/>
            <person name="Cao Y."/>
            <person name="Lipzen A."/>
            <person name="Daum C."/>
            <person name="Hundley H."/>
            <person name="Pangilinan J."/>
            <person name="Johnson J."/>
            <person name="Barry K."/>
            <person name="LaButti K."/>
            <person name="Ng V."/>
            <person name="Ahrendt S."/>
            <person name="Min B."/>
            <person name="Choi I.G."/>
            <person name="Park H."/>
            <person name="Plett J.M."/>
            <person name="Magnuson J."/>
            <person name="Spatafora J.W."/>
            <person name="Nagy L.G."/>
            <person name="Henrissat B."/>
            <person name="Grigoriev I.V."/>
            <person name="Yang Z.L."/>
            <person name="Xu J."/>
            <person name="Martin F.M."/>
        </authorList>
    </citation>
    <scope>NUCLEOTIDE SEQUENCE</scope>
    <source>
        <strain evidence="11">KKN 215</strain>
    </source>
</reference>
<evidence type="ECO:0000256" key="1">
    <source>
        <dbReference type="ARBA" id="ARBA00001971"/>
    </source>
</evidence>
<dbReference type="InterPro" id="IPR017972">
    <property type="entry name" value="Cyt_P450_CS"/>
</dbReference>
<keyword evidence="12" id="KW-1185">Reference proteome</keyword>
<dbReference type="OrthoDB" id="2789670at2759"/>
<evidence type="ECO:0000256" key="7">
    <source>
        <dbReference type="ARBA" id="ARBA00023004"/>
    </source>
</evidence>
<evidence type="ECO:0000256" key="5">
    <source>
        <dbReference type="ARBA" id="ARBA00022723"/>
    </source>
</evidence>
<dbReference type="SUPFAM" id="SSF48264">
    <property type="entry name" value="Cytochrome P450"/>
    <property type="match status" value="1"/>
</dbReference>
<comment type="pathway">
    <text evidence="2">Secondary metabolite biosynthesis.</text>
</comment>
<evidence type="ECO:0000256" key="2">
    <source>
        <dbReference type="ARBA" id="ARBA00005179"/>
    </source>
</evidence>
<dbReference type="PROSITE" id="PS00086">
    <property type="entry name" value="CYTOCHROME_P450"/>
    <property type="match status" value="1"/>
</dbReference>
<keyword evidence="8 10" id="KW-0503">Monooxygenase</keyword>
<protein>
    <submittedName>
        <fullName evidence="11">Cytochrome P450 monooxygenase</fullName>
    </submittedName>
</protein>
<dbReference type="PANTHER" id="PTHR46300">
    <property type="entry name" value="P450, PUTATIVE (EUROFUNG)-RELATED-RELATED"/>
    <property type="match status" value="1"/>
</dbReference>
<dbReference type="PRINTS" id="PR00463">
    <property type="entry name" value="EP450I"/>
</dbReference>
<organism evidence="11 12">
    <name type="scientific">Cristinia sonorae</name>
    <dbReference type="NCBI Taxonomy" id="1940300"/>
    <lineage>
        <taxon>Eukaryota</taxon>
        <taxon>Fungi</taxon>
        <taxon>Dikarya</taxon>
        <taxon>Basidiomycota</taxon>
        <taxon>Agaricomycotina</taxon>
        <taxon>Agaricomycetes</taxon>
        <taxon>Agaricomycetidae</taxon>
        <taxon>Agaricales</taxon>
        <taxon>Pleurotineae</taxon>
        <taxon>Stephanosporaceae</taxon>
        <taxon>Cristinia</taxon>
    </lineage>
</organism>
<dbReference type="PANTHER" id="PTHR46300:SF7">
    <property type="entry name" value="P450, PUTATIVE (EUROFUNG)-RELATED"/>
    <property type="match status" value="1"/>
</dbReference>
<feature type="binding site" description="axial binding residue" evidence="9">
    <location>
        <position position="440"/>
    </location>
    <ligand>
        <name>heme</name>
        <dbReference type="ChEBI" id="CHEBI:30413"/>
    </ligand>
    <ligandPart>
        <name>Fe</name>
        <dbReference type="ChEBI" id="CHEBI:18248"/>
    </ligandPart>
</feature>
<proteinExistence type="inferred from homology"/>
<dbReference type="GO" id="GO:0016705">
    <property type="term" value="F:oxidoreductase activity, acting on paired donors, with incorporation or reduction of molecular oxygen"/>
    <property type="evidence" value="ECO:0007669"/>
    <property type="project" value="InterPro"/>
</dbReference>
<dbReference type="GO" id="GO:0005506">
    <property type="term" value="F:iron ion binding"/>
    <property type="evidence" value="ECO:0007669"/>
    <property type="project" value="InterPro"/>
</dbReference>
<evidence type="ECO:0000256" key="4">
    <source>
        <dbReference type="ARBA" id="ARBA00022617"/>
    </source>
</evidence>
<evidence type="ECO:0000313" key="12">
    <source>
        <dbReference type="Proteomes" id="UP000813824"/>
    </source>
</evidence>
<dbReference type="InterPro" id="IPR001128">
    <property type="entry name" value="Cyt_P450"/>
</dbReference>
<comment type="caution">
    <text evidence="11">The sequence shown here is derived from an EMBL/GenBank/DDBJ whole genome shotgun (WGS) entry which is preliminary data.</text>
</comment>
<dbReference type="Gene3D" id="1.10.630.10">
    <property type="entry name" value="Cytochrome P450"/>
    <property type="match status" value="1"/>
</dbReference>
<keyword evidence="5 9" id="KW-0479">Metal-binding</keyword>